<evidence type="ECO:0000313" key="1">
    <source>
        <dbReference type="EMBL" id="KRK49143.1"/>
    </source>
</evidence>
<dbReference type="PATRIC" id="fig|1302272.5.peg.59"/>
<evidence type="ECO:0000313" key="2">
    <source>
        <dbReference type="Proteomes" id="UP000050911"/>
    </source>
</evidence>
<reference evidence="1 2" key="1">
    <citation type="journal article" date="2015" name="Genome Announc.">
        <title>Expanding the biotechnology potential of lactobacilli through comparative genomics of 213 strains and associated genera.</title>
        <authorList>
            <person name="Sun Z."/>
            <person name="Harris H.M."/>
            <person name="McCann A."/>
            <person name="Guo C."/>
            <person name="Argimon S."/>
            <person name="Zhang W."/>
            <person name="Yang X."/>
            <person name="Jeffery I.B."/>
            <person name="Cooney J.C."/>
            <person name="Kagawa T.F."/>
            <person name="Liu W."/>
            <person name="Song Y."/>
            <person name="Salvetti E."/>
            <person name="Wrobel A."/>
            <person name="Rasinkangas P."/>
            <person name="Parkhill J."/>
            <person name="Rea M.C."/>
            <person name="O'Sullivan O."/>
            <person name="Ritari J."/>
            <person name="Douillard F.P."/>
            <person name="Paul Ross R."/>
            <person name="Yang R."/>
            <person name="Briner A.E."/>
            <person name="Felis G.E."/>
            <person name="de Vos W.M."/>
            <person name="Barrangou R."/>
            <person name="Klaenhammer T.R."/>
            <person name="Caufield P.W."/>
            <person name="Cui Y."/>
            <person name="Zhang H."/>
            <person name="O'Toole P.W."/>
        </authorList>
    </citation>
    <scope>NUCLEOTIDE SEQUENCE [LARGE SCALE GENOMIC DNA]</scope>
    <source>
        <strain evidence="1 2">JCM 15530</strain>
    </source>
</reference>
<evidence type="ECO:0008006" key="3">
    <source>
        <dbReference type="Google" id="ProtNLM"/>
    </source>
</evidence>
<proteinExistence type="predicted"/>
<dbReference type="Proteomes" id="UP000050911">
    <property type="component" value="Unassembled WGS sequence"/>
</dbReference>
<protein>
    <recommendedName>
        <fullName evidence="3">DUF2187 domain-containing protein</fullName>
    </recommendedName>
</protein>
<keyword evidence="2" id="KW-1185">Reference proteome</keyword>
<dbReference type="EMBL" id="AZCX01000001">
    <property type="protein sequence ID" value="KRK49143.1"/>
    <property type="molecule type" value="Genomic_DNA"/>
</dbReference>
<organism evidence="1 2">
    <name type="scientific">Secundilactobacillus kimchicus JCM 15530</name>
    <dbReference type="NCBI Taxonomy" id="1302272"/>
    <lineage>
        <taxon>Bacteria</taxon>
        <taxon>Bacillati</taxon>
        <taxon>Bacillota</taxon>
        <taxon>Bacilli</taxon>
        <taxon>Lactobacillales</taxon>
        <taxon>Lactobacillaceae</taxon>
        <taxon>Secundilactobacillus</taxon>
    </lineage>
</organism>
<name>A0A0R1I1H2_9LACO</name>
<dbReference type="RefSeq" id="WP_054660354.1">
    <property type="nucleotide sequence ID" value="NZ_AZCX01000001.1"/>
</dbReference>
<sequence length="70" mass="7984">MAELKVGNYVRGKRFGKFEHDFKGEIEKIYENSVLIHILECDAADQLLVTEFNDRAIVRKADAELQEASA</sequence>
<gene>
    <name evidence="1" type="ORF">FC96_GL000060</name>
</gene>
<dbReference type="AlphaFoldDB" id="A0A0R1I1H2"/>
<accession>A0A0R1I1H2</accession>
<comment type="caution">
    <text evidence="1">The sequence shown here is derived from an EMBL/GenBank/DDBJ whole genome shotgun (WGS) entry which is preliminary data.</text>
</comment>
<dbReference type="STRING" id="1302272.FC96_GL000060"/>